<organism evidence="1">
    <name type="scientific">marine sediment metagenome</name>
    <dbReference type="NCBI Taxonomy" id="412755"/>
    <lineage>
        <taxon>unclassified sequences</taxon>
        <taxon>metagenomes</taxon>
        <taxon>ecological metagenomes</taxon>
    </lineage>
</organism>
<gene>
    <name evidence="1" type="ORF">LCGC14_0013090</name>
</gene>
<name>A0A0F9W673_9ZZZZ</name>
<proteinExistence type="predicted"/>
<dbReference type="EMBL" id="LAZR01000002">
    <property type="protein sequence ID" value="KKO11805.1"/>
    <property type="molecule type" value="Genomic_DNA"/>
</dbReference>
<dbReference type="AlphaFoldDB" id="A0A0F9W673"/>
<evidence type="ECO:0000313" key="1">
    <source>
        <dbReference type="EMBL" id="KKO11805.1"/>
    </source>
</evidence>
<comment type="caution">
    <text evidence="1">The sequence shown here is derived from an EMBL/GenBank/DDBJ whole genome shotgun (WGS) entry which is preliminary data.</text>
</comment>
<sequence>MAIVLPIIGGVTGSYSPESGHAYKNPLYTDAKSLKENNMTKISILLTSLTSVTLLVASLHATAQETQPVFINNDGIGFSRKNGDLTVPYDPVAAYDQHTIAVADCSQFRIELNGLSWCFSSAENAQAFSSATTSAGDNHYLPFGGGHCALGLVFNNLTARGDPRTAVRIGDHLVLNGNFDVRARFLTDTDTNMTQAATNFRTAINEGKLVD</sequence>
<protein>
    <submittedName>
        <fullName evidence="1">Uncharacterized protein</fullName>
    </submittedName>
</protein>
<accession>A0A0F9W673</accession>
<reference evidence="1" key="1">
    <citation type="journal article" date="2015" name="Nature">
        <title>Complex archaea that bridge the gap between prokaryotes and eukaryotes.</title>
        <authorList>
            <person name="Spang A."/>
            <person name="Saw J.H."/>
            <person name="Jorgensen S.L."/>
            <person name="Zaremba-Niedzwiedzka K."/>
            <person name="Martijn J."/>
            <person name="Lind A.E."/>
            <person name="van Eijk R."/>
            <person name="Schleper C."/>
            <person name="Guy L."/>
            <person name="Ettema T.J."/>
        </authorList>
    </citation>
    <scope>NUCLEOTIDE SEQUENCE</scope>
</reference>